<dbReference type="Pfam" id="PF00501">
    <property type="entry name" value="AMP-binding"/>
    <property type="match status" value="1"/>
</dbReference>
<dbReference type="EMBL" id="CP021435">
    <property type="protein sequence ID" value="ATJ83267.1"/>
    <property type="molecule type" value="Genomic_DNA"/>
</dbReference>
<keyword evidence="2 5" id="KW-0436">Ligase</keyword>
<dbReference type="FunFam" id="3.30.300.30:FF:000008">
    <property type="entry name" value="2,3-dihydroxybenzoate-AMP ligase"/>
    <property type="match status" value="1"/>
</dbReference>
<dbReference type="Gene3D" id="3.30.300.30">
    <property type="match status" value="1"/>
</dbReference>
<dbReference type="Pfam" id="PF13193">
    <property type="entry name" value="AMP-binding_C"/>
    <property type="match status" value="1"/>
</dbReference>
<gene>
    <name evidence="5" type="ORF">BEI_2280</name>
</gene>
<comment type="similarity">
    <text evidence="1">Belongs to the ATP-dependent AMP-binding enzyme family.</text>
</comment>
<accession>A0A291P8S1</accession>
<dbReference type="Gene3D" id="3.40.50.12780">
    <property type="entry name" value="N-terminal domain of ligase-like"/>
    <property type="match status" value="1"/>
</dbReference>
<sequence>MKSRGDRQRQDHGADPVNIAHYLAHHARHAPDRPAVYAGNDLALTYAGFLRRAQELAGSLVATHDLVPGDRLAIFLRNSPAYLEALCAAWHAGLVVVPINAKLSWHEVAYILEDSGARVLIADRPPPDAPPLGCPWLGPDDAAFTDASRPLAEHAERAGDDPAWIFYTSGTTGRPKGATLTHRNLAAMATGYLINVERAGADHVLAHFAPLSHGSGIYLVPYLMIGAASLVPSAERFDPAELVALVNRHDRVSMFLAPTMVRRLLDHLQAGGTPLDVTRLGTLVYGGGPMYARDLREALETFGPRLAQIYGQGESPMTITVLDAAAHQELLAGPALEDAGLVPVGRPHPQVEVRLLDAEGRAVPVGAEGEICVRGEVVMPGYWQRPEATAETLRDGWLHTGDVGRFDADGWLYLTDRVKDVIISGGTNIYPREVEEVLLRHPDVREVSVVGRPHPEWGESVVAFVATGKAVAAAELDRFCRERMARFKRPRAYHFLDDLPKSAYGKILKTELRKRLDDDTAETP</sequence>
<evidence type="ECO:0000313" key="6">
    <source>
        <dbReference type="Proteomes" id="UP000219993"/>
    </source>
</evidence>
<evidence type="ECO:0000259" key="3">
    <source>
        <dbReference type="Pfam" id="PF00501"/>
    </source>
</evidence>
<dbReference type="InterPro" id="IPR042099">
    <property type="entry name" value="ANL_N_sf"/>
</dbReference>
<dbReference type="RefSeq" id="WP_379802218.1">
    <property type="nucleotide sequence ID" value="NZ_JBHSJU010000001.1"/>
</dbReference>
<evidence type="ECO:0000259" key="4">
    <source>
        <dbReference type="Pfam" id="PF13193"/>
    </source>
</evidence>
<feature type="domain" description="AMP-dependent synthetase/ligase" evidence="3">
    <location>
        <begin position="24"/>
        <end position="383"/>
    </location>
</feature>
<dbReference type="KEGG" id="hbe:BEI_2280"/>
<dbReference type="GO" id="GO:0006631">
    <property type="term" value="P:fatty acid metabolic process"/>
    <property type="evidence" value="ECO:0007669"/>
    <property type="project" value="TreeGrafter"/>
</dbReference>
<organism evidence="5 6">
    <name type="scientific">Halomonas beimenensis</name>
    <dbReference type="NCBI Taxonomy" id="475662"/>
    <lineage>
        <taxon>Bacteria</taxon>
        <taxon>Pseudomonadati</taxon>
        <taxon>Pseudomonadota</taxon>
        <taxon>Gammaproteobacteria</taxon>
        <taxon>Oceanospirillales</taxon>
        <taxon>Halomonadaceae</taxon>
        <taxon>Halomonas</taxon>
    </lineage>
</organism>
<dbReference type="SUPFAM" id="SSF56801">
    <property type="entry name" value="Acetyl-CoA synthetase-like"/>
    <property type="match status" value="1"/>
</dbReference>
<protein>
    <submittedName>
        <fullName evidence="5">Long-chain-fatty-acid-CoA ligase</fullName>
    </submittedName>
</protein>
<evidence type="ECO:0000313" key="5">
    <source>
        <dbReference type="EMBL" id="ATJ83267.1"/>
    </source>
</evidence>
<reference evidence="5 6" key="1">
    <citation type="journal article" date="2017" name="Sci. Rep.">
        <title>Revealing the Saline Adaptation Strategies of the Halophilic Bacterium Halomonas beimenensis through High-throughput Omics and Transposon Mutagenesis Approaches.</title>
        <authorList>
            <person name="Chen Y.H."/>
            <person name="Lin S.S."/>
            <person name="Shyu Y.T."/>
        </authorList>
    </citation>
    <scope>NUCLEOTIDE SEQUENCE [LARGE SCALE GENOMIC DNA]</scope>
    <source>
        <strain evidence="5 6">NTU-111</strain>
    </source>
</reference>
<dbReference type="PANTHER" id="PTHR43201">
    <property type="entry name" value="ACYL-COA SYNTHETASE"/>
    <property type="match status" value="1"/>
</dbReference>
<dbReference type="Proteomes" id="UP000219993">
    <property type="component" value="Chromosome"/>
</dbReference>
<feature type="domain" description="AMP-binding enzyme C-terminal" evidence="4">
    <location>
        <begin position="433"/>
        <end position="506"/>
    </location>
</feature>
<dbReference type="PROSITE" id="PS00455">
    <property type="entry name" value="AMP_BINDING"/>
    <property type="match status" value="1"/>
</dbReference>
<dbReference type="GO" id="GO:0031956">
    <property type="term" value="F:medium-chain fatty acid-CoA ligase activity"/>
    <property type="evidence" value="ECO:0007669"/>
    <property type="project" value="TreeGrafter"/>
</dbReference>
<dbReference type="AlphaFoldDB" id="A0A291P8S1"/>
<evidence type="ECO:0000256" key="2">
    <source>
        <dbReference type="ARBA" id="ARBA00022598"/>
    </source>
</evidence>
<dbReference type="PANTHER" id="PTHR43201:SF5">
    <property type="entry name" value="MEDIUM-CHAIN ACYL-COA LIGASE ACSF2, MITOCHONDRIAL"/>
    <property type="match status" value="1"/>
</dbReference>
<dbReference type="InterPro" id="IPR025110">
    <property type="entry name" value="AMP-bd_C"/>
</dbReference>
<name>A0A291P8S1_9GAMM</name>
<dbReference type="InterPro" id="IPR000873">
    <property type="entry name" value="AMP-dep_synth/lig_dom"/>
</dbReference>
<proteinExistence type="inferred from homology"/>
<dbReference type="InterPro" id="IPR020845">
    <property type="entry name" value="AMP-binding_CS"/>
</dbReference>
<keyword evidence="6" id="KW-1185">Reference proteome</keyword>
<evidence type="ECO:0000256" key="1">
    <source>
        <dbReference type="ARBA" id="ARBA00006432"/>
    </source>
</evidence>
<dbReference type="InterPro" id="IPR045851">
    <property type="entry name" value="AMP-bd_C_sf"/>
</dbReference>